<dbReference type="PROSITE" id="PS51186">
    <property type="entry name" value="GNAT"/>
    <property type="match status" value="1"/>
</dbReference>
<dbReference type="InterPro" id="IPR016181">
    <property type="entry name" value="Acyl_CoA_acyltransferase"/>
</dbReference>
<gene>
    <name evidence="2" type="ORF">FRZ00_33305</name>
</gene>
<dbReference type="Proteomes" id="UP000327000">
    <property type="component" value="Unassembled WGS sequence"/>
</dbReference>
<dbReference type="RefSeq" id="WP_152266082.1">
    <property type="nucleotide sequence ID" value="NZ_VOKX01000132.1"/>
</dbReference>
<dbReference type="SUPFAM" id="SSF55729">
    <property type="entry name" value="Acyl-CoA N-acyltransferases (Nat)"/>
    <property type="match status" value="1"/>
</dbReference>
<proteinExistence type="predicted"/>
<organism evidence="2 3">
    <name type="scientific">Streptomyces mobaraensis</name>
    <name type="common">Streptoverticillium mobaraense</name>
    <dbReference type="NCBI Taxonomy" id="35621"/>
    <lineage>
        <taxon>Bacteria</taxon>
        <taxon>Bacillati</taxon>
        <taxon>Actinomycetota</taxon>
        <taxon>Actinomycetes</taxon>
        <taxon>Kitasatosporales</taxon>
        <taxon>Streptomycetaceae</taxon>
        <taxon>Streptomyces</taxon>
    </lineage>
</organism>
<evidence type="ECO:0000259" key="1">
    <source>
        <dbReference type="PROSITE" id="PS51186"/>
    </source>
</evidence>
<dbReference type="Pfam" id="PF00583">
    <property type="entry name" value="Acetyltransf_1"/>
    <property type="match status" value="1"/>
</dbReference>
<sequence>MPTLDLRPYGPGDITGIRTLLLDIHDDAYADSTSEFNTRERFSWFIDHWSARPGFSCVIGYDGTEAVGYAYGAPLAAGSAWWRDVAGLSEAATREDGTRTYALSELMVTQKRRKTGAAVQIHDALLALRTEARVTLTVDSTHPKVRALYERWGYTRVGTSKPFDDSPVFDVMLRELPPPSRP</sequence>
<reference evidence="2 3" key="1">
    <citation type="journal article" date="2019" name="Microb. Cell Fact.">
        <title>Exploring novel herbicidin analogues by transcriptional regulator overexpression and MS/MS molecular networking.</title>
        <authorList>
            <person name="Shi Y."/>
            <person name="Gu R."/>
            <person name="Li Y."/>
            <person name="Wang X."/>
            <person name="Ren W."/>
            <person name="Li X."/>
            <person name="Wang L."/>
            <person name="Xie Y."/>
            <person name="Hong B."/>
        </authorList>
    </citation>
    <scope>NUCLEOTIDE SEQUENCE [LARGE SCALE GENOMIC DNA]</scope>
    <source>
        <strain evidence="2 3">US-43</strain>
    </source>
</reference>
<dbReference type="OrthoDB" id="4536199at2"/>
<name>A0A5N5VZ38_STRMB</name>
<accession>A0A5N5VZ38</accession>
<keyword evidence="2" id="KW-0808">Transferase</keyword>
<evidence type="ECO:0000313" key="2">
    <source>
        <dbReference type="EMBL" id="KAB7833528.1"/>
    </source>
</evidence>
<dbReference type="EMBL" id="VOKX01000132">
    <property type="protein sequence ID" value="KAB7833528.1"/>
    <property type="molecule type" value="Genomic_DNA"/>
</dbReference>
<dbReference type="Gene3D" id="3.40.630.30">
    <property type="match status" value="1"/>
</dbReference>
<dbReference type="GO" id="GO:0016747">
    <property type="term" value="F:acyltransferase activity, transferring groups other than amino-acyl groups"/>
    <property type="evidence" value="ECO:0007669"/>
    <property type="project" value="InterPro"/>
</dbReference>
<dbReference type="InterPro" id="IPR000182">
    <property type="entry name" value="GNAT_dom"/>
</dbReference>
<feature type="domain" description="N-acetyltransferase" evidence="1">
    <location>
        <begin position="4"/>
        <end position="177"/>
    </location>
</feature>
<keyword evidence="3" id="KW-1185">Reference proteome</keyword>
<protein>
    <submittedName>
        <fullName evidence="2">GNAT family N-acetyltransferase</fullName>
    </submittedName>
</protein>
<comment type="caution">
    <text evidence="2">The sequence shown here is derived from an EMBL/GenBank/DDBJ whole genome shotgun (WGS) entry which is preliminary data.</text>
</comment>
<dbReference type="AlphaFoldDB" id="A0A5N5VZ38"/>
<evidence type="ECO:0000313" key="3">
    <source>
        <dbReference type="Proteomes" id="UP000327000"/>
    </source>
</evidence>